<dbReference type="InterPro" id="IPR036873">
    <property type="entry name" value="Rhodanese-like_dom_sf"/>
</dbReference>
<gene>
    <name evidence="3" type="ORF">LXN57_26960</name>
</gene>
<keyword evidence="4" id="KW-1185">Reference proteome</keyword>
<dbReference type="RefSeq" id="WP_251801016.1">
    <property type="nucleotide sequence ID" value="NZ_JAMQOL010000038.1"/>
</dbReference>
<dbReference type="InterPro" id="IPR021309">
    <property type="entry name" value="YgaP-like_TM"/>
</dbReference>
<accession>A0ABT0Y5A6</accession>
<dbReference type="Pfam" id="PF00581">
    <property type="entry name" value="Rhodanese"/>
    <property type="match status" value="1"/>
</dbReference>
<organism evidence="3 4">
    <name type="scientific">Paractinoplanes hotanensis</name>
    <dbReference type="NCBI Taxonomy" id="2906497"/>
    <lineage>
        <taxon>Bacteria</taxon>
        <taxon>Bacillati</taxon>
        <taxon>Actinomycetota</taxon>
        <taxon>Actinomycetes</taxon>
        <taxon>Micromonosporales</taxon>
        <taxon>Micromonosporaceae</taxon>
        <taxon>Paractinoplanes</taxon>
    </lineage>
</organism>
<dbReference type="PROSITE" id="PS50206">
    <property type="entry name" value="RHODANESE_3"/>
    <property type="match status" value="1"/>
</dbReference>
<feature type="transmembrane region" description="Helical" evidence="1">
    <location>
        <begin position="145"/>
        <end position="169"/>
    </location>
</feature>
<dbReference type="Proteomes" id="UP001523216">
    <property type="component" value="Unassembled WGS sequence"/>
</dbReference>
<keyword evidence="1" id="KW-1133">Transmembrane helix</keyword>
<sequence>MTPSDPTTPGAVDAGTLRDLLTSANGPRVLDVRTPGEFDSAHIPGAYNVPLDLLREHRAELLAHLDDQIVLVCRSGARATQAFTDIGLPNVKILQGGMLAWQATDAPVNRVRPRWDLERQVRLVAGGIVLAAILGSLLLPGLQWLAALVGAGLMVAALTNTCAMGMLLAKLPYNRGTTTCDLDSIVGRLQDTAPQPEARP</sequence>
<dbReference type="PROSITE" id="PS00380">
    <property type="entry name" value="RHODANESE_1"/>
    <property type="match status" value="1"/>
</dbReference>
<feature type="transmembrane region" description="Helical" evidence="1">
    <location>
        <begin position="121"/>
        <end position="139"/>
    </location>
</feature>
<name>A0ABT0Y5A6_9ACTN</name>
<dbReference type="InterPro" id="IPR001763">
    <property type="entry name" value="Rhodanese-like_dom"/>
</dbReference>
<protein>
    <submittedName>
        <fullName evidence="3">Rhodanese-like domain-containing protein</fullName>
    </submittedName>
</protein>
<dbReference type="InterPro" id="IPR052367">
    <property type="entry name" value="Thiosulfate_ST/Rhodanese-like"/>
</dbReference>
<dbReference type="CDD" id="cd00158">
    <property type="entry name" value="RHOD"/>
    <property type="match status" value="1"/>
</dbReference>
<keyword evidence="1" id="KW-0812">Transmembrane</keyword>
<feature type="domain" description="Rhodanese" evidence="2">
    <location>
        <begin position="23"/>
        <end position="110"/>
    </location>
</feature>
<evidence type="ECO:0000313" key="4">
    <source>
        <dbReference type="Proteomes" id="UP001523216"/>
    </source>
</evidence>
<reference evidence="3 4" key="1">
    <citation type="submission" date="2022-06" db="EMBL/GenBank/DDBJ databases">
        <title>Actinoplanes abujensis sp. nov., isolated from Nigerian arid soil.</title>
        <authorList>
            <person name="Ding P."/>
        </authorList>
    </citation>
    <scope>NUCLEOTIDE SEQUENCE [LARGE SCALE GENOMIC DNA]</scope>
    <source>
        <strain evidence="4">TRM88002</strain>
    </source>
</reference>
<evidence type="ECO:0000259" key="2">
    <source>
        <dbReference type="PROSITE" id="PS50206"/>
    </source>
</evidence>
<dbReference type="PANTHER" id="PTHR45431:SF3">
    <property type="entry name" value="RHODANESE-LIKE DOMAIN-CONTAINING PROTEIN 15, CHLOROPLASTIC"/>
    <property type="match status" value="1"/>
</dbReference>
<dbReference type="Gene3D" id="6.10.140.1340">
    <property type="match status" value="1"/>
</dbReference>
<keyword evidence="1" id="KW-0472">Membrane</keyword>
<evidence type="ECO:0000313" key="3">
    <source>
        <dbReference type="EMBL" id="MCM4081220.1"/>
    </source>
</evidence>
<dbReference type="PANTHER" id="PTHR45431">
    <property type="entry name" value="RHODANESE-LIKE DOMAIN-CONTAINING PROTEIN 15, CHLOROPLASTIC"/>
    <property type="match status" value="1"/>
</dbReference>
<dbReference type="EMBL" id="JAMQOL010000038">
    <property type="protein sequence ID" value="MCM4081220.1"/>
    <property type="molecule type" value="Genomic_DNA"/>
</dbReference>
<dbReference type="SMART" id="SM00450">
    <property type="entry name" value="RHOD"/>
    <property type="match status" value="1"/>
</dbReference>
<proteinExistence type="predicted"/>
<dbReference type="Gene3D" id="3.40.250.10">
    <property type="entry name" value="Rhodanese-like domain"/>
    <property type="match status" value="1"/>
</dbReference>
<evidence type="ECO:0000256" key="1">
    <source>
        <dbReference type="SAM" id="Phobius"/>
    </source>
</evidence>
<comment type="caution">
    <text evidence="3">The sequence shown here is derived from an EMBL/GenBank/DDBJ whole genome shotgun (WGS) entry which is preliminary data.</text>
</comment>
<dbReference type="InterPro" id="IPR001307">
    <property type="entry name" value="Thiosulphate_STrfase_CS"/>
</dbReference>
<dbReference type="Pfam" id="PF11127">
    <property type="entry name" value="YgaP-like_TM"/>
    <property type="match status" value="1"/>
</dbReference>
<dbReference type="SUPFAM" id="SSF52821">
    <property type="entry name" value="Rhodanese/Cell cycle control phosphatase"/>
    <property type="match status" value="1"/>
</dbReference>